<name>A0A7W7H044_9ACTN</name>
<keyword evidence="1" id="KW-0812">Transmembrane</keyword>
<keyword evidence="3" id="KW-1185">Reference proteome</keyword>
<dbReference type="EMBL" id="JACHNB010000001">
    <property type="protein sequence ID" value="MBB4741419.1"/>
    <property type="molecule type" value="Genomic_DNA"/>
</dbReference>
<sequence length="49" mass="5002">MEINEVLAAEAGSGWGGLLLPALLAFAVLGGLLTLALGVALLLRLTRSR</sequence>
<comment type="caution">
    <text evidence="2">The sequence shown here is derived from an EMBL/GenBank/DDBJ whole genome shotgun (WGS) entry which is preliminary data.</text>
</comment>
<accession>A0A7W7H044</accession>
<evidence type="ECO:0000313" key="2">
    <source>
        <dbReference type="EMBL" id="MBB4741419.1"/>
    </source>
</evidence>
<feature type="transmembrane region" description="Helical" evidence="1">
    <location>
        <begin position="20"/>
        <end position="43"/>
    </location>
</feature>
<gene>
    <name evidence="2" type="ORF">BJY16_004878</name>
</gene>
<dbReference type="AlphaFoldDB" id="A0A7W7H044"/>
<evidence type="ECO:0000256" key="1">
    <source>
        <dbReference type="SAM" id="Phobius"/>
    </source>
</evidence>
<dbReference type="Proteomes" id="UP000546162">
    <property type="component" value="Unassembled WGS sequence"/>
</dbReference>
<protein>
    <submittedName>
        <fullName evidence="2">Uncharacterized protein</fullName>
    </submittedName>
</protein>
<reference evidence="2 3" key="1">
    <citation type="submission" date="2020-08" db="EMBL/GenBank/DDBJ databases">
        <title>Sequencing the genomes of 1000 actinobacteria strains.</title>
        <authorList>
            <person name="Klenk H.-P."/>
        </authorList>
    </citation>
    <scope>NUCLEOTIDE SEQUENCE [LARGE SCALE GENOMIC DNA]</scope>
    <source>
        <strain evidence="2 3">DSM 45809</strain>
    </source>
</reference>
<dbReference type="RefSeq" id="WP_185041908.1">
    <property type="nucleotide sequence ID" value="NZ_BAABFG010000005.1"/>
</dbReference>
<keyword evidence="1" id="KW-0472">Membrane</keyword>
<proteinExistence type="predicted"/>
<keyword evidence="1" id="KW-1133">Transmembrane helix</keyword>
<evidence type="ECO:0000313" key="3">
    <source>
        <dbReference type="Proteomes" id="UP000546162"/>
    </source>
</evidence>
<organism evidence="2 3">
    <name type="scientific">Actinoplanes octamycinicus</name>
    <dbReference type="NCBI Taxonomy" id="135948"/>
    <lineage>
        <taxon>Bacteria</taxon>
        <taxon>Bacillati</taxon>
        <taxon>Actinomycetota</taxon>
        <taxon>Actinomycetes</taxon>
        <taxon>Micromonosporales</taxon>
        <taxon>Micromonosporaceae</taxon>
        <taxon>Actinoplanes</taxon>
    </lineage>
</organism>